<gene>
    <name evidence="2" type="ORF">Vretifemale_9246</name>
</gene>
<proteinExistence type="predicted"/>
<feature type="region of interest" description="Disordered" evidence="1">
    <location>
        <begin position="192"/>
        <end position="216"/>
    </location>
</feature>
<dbReference type="Proteomes" id="UP000747110">
    <property type="component" value="Unassembled WGS sequence"/>
</dbReference>
<evidence type="ECO:0000313" key="2">
    <source>
        <dbReference type="EMBL" id="GIL80058.1"/>
    </source>
</evidence>
<name>A0A8J4FQB7_9CHLO</name>
<dbReference type="AlphaFoldDB" id="A0A8J4FQB7"/>
<feature type="region of interest" description="Disordered" evidence="1">
    <location>
        <begin position="262"/>
        <end position="281"/>
    </location>
</feature>
<accession>A0A8J4FQB7</accession>
<feature type="region of interest" description="Disordered" evidence="1">
    <location>
        <begin position="286"/>
        <end position="311"/>
    </location>
</feature>
<dbReference type="OrthoDB" id="10260459at2759"/>
<dbReference type="EMBL" id="BNCP01000017">
    <property type="protein sequence ID" value="GIL80058.1"/>
    <property type="molecule type" value="Genomic_DNA"/>
</dbReference>
<feature type="region of interest" description="Disordered" evidence="1">
    <location>
        <begin position="69"/>
        <end position="92"/>
    </location>
</feature>
<protein>
    <submittedName>
        <fullName evidence="2">Uncharacterized protein</fullName>
    </submittedName>
</protein>
<evidence type="ECO:0000313" key="3">
    <source>
        <dbReference type="Proteomes" id="UP000747110"/>
    </source>
</evidence>
<reference evidence="2" key="1">
    <citation type="journal article" date="2021" name="Proc. Natl. Acad. Sci. U.S.A.">
        <title>Three genomes in the algal genus Volvox reveal the fate of a haploid sex-determining region after a transition to homothallism.</title>
        <authorList>
            <person name="Yamamoto K."/>
            <person name="Hamaji T."/>
            <person name="Kawai-Toyooka H."/>
            <person name="Matsuzaki R."/>
            <person name="Takahashi F."/>
            <person name="Nishimura Y."/>
            <person name="Kawachi M."/>
            <person name="Noguchi H."/>
            <person name="Minakuchi Y."/>
            <person name="Umen J.G."/>
            <person name="Toyoda A."/>
            <person name="Nozaki H."/>
        </authorList>
    </citation>
    <scope>NUCLEOTIDE SEQUENCE</scope>
    <source>
        <strain evidence="2">NIES-3786</strain>
    </source>
</reference>
<evidence type="ECO:0000256" key="1">
    <source>
        <dbReference type="SAM" id="MobiDB-lite"/>
    </source>
</evidence>
<feature type="compositionally biased region" description="Low complexity" evidence="1">
    <location>
        <begin position="76"/>
        <end position="85"/>
    </location>
</feature>
<sequence>MNTATLRELGELTAEEVAGWNTKELAAAARRAVSLWRREQPRAAARVQRMQRLLLLPPPNAMALPRVAAVNGGGSSTHSSSSSSAAGGGGSSYFNGWNEMRTAVKESGRGRFGDTAAPTTPLPCDPVELTQATPAAALSAERRSTAEAEAAVFPAAAPAAAAMPILAVQRSPLPRRRLTGGVYGTSVVVDVEASPPPRAPSGPAGGEAGASRQRPAGGGFRLQGAVYLRLESGGSGLLAATASAAGGGVCRLWRGAAQGCRSDRHGHRAAGPRQGPSCRHCRTDHRREAVGASSRRRRRRSQLSPQLPPELRVAHTGRSAAFLHCAIEPSSQQWQQQ</sequence>
<organism evidence="2 3">
    <name type="scientific">Volvox reticuliferus</name>
    <dbReference type="NCBI Taxonomy" id="1737510"/>
    <lineage>
        <taxon>Eukaryota</taxon>
        <taxon>Viridiplantae</taxon>
        <taxon>Chlorophyta</taxon>
        <taxon>core chlorophytes</taxon>
        <taxon>Chlorophyceae</taxon>
        <taxon>CS clade</taxon>
        <taxon>Chlamydomonadales</taxon>
        <taxon>Volvocaceae</taxon>
        <taxon>Volvox</taxon>
    </lineage>
</organism>
<keyword evidence="3" id="KW-1185">Reference proteome</keyword>
<comment type="caution">
    <text evidence="2">The sequence shown here is derived from an EMBL/GenBank/DDBJ whole genome shotgun (WGS) entry which is preliminary data.</text>
</comment>